<dbReference type="HOGENOM" id="CLU_1521826_0_0_2"/>
<gene>
    <name evidence="2" type="ordered locus">Hmuk_3312</name>
</gene>
<dbReference type="KEGG" id="hmu:Hmuk_3312"/>
<evidence type="ECO:0000313" key="3">
    <source>
        <dbReference type="Proteomes" id="UP000001746"/>
    </source>
</evidence>
<reference evidence="3" key="1">
    <citation type="journal article" date="2009" name="Stand. Genomic Sci.">
        <title>Complete genome sequence of Halomicrobium mukohataei type strain (arg-2).</title>
        <authorList>
            <person name="Tindall B.J."/>
            <person name="Schneider S."/>
            <person name="Lapidus A."/>
            <person name="Copeland A."/>
            <person name="Glavina Del Rio T."/>
            <person name="Nolan M."/>
            <person name="Lucas S."/>
            <person name="Chen F."/>
            <person name="Tice H."/>
            <person name="Cheng J.F."/>
            <person name="Saunders E."/>
            <person name="Bruce D."/>
            <person name="Goodwin L."/>
            <person name="Pitluck S."/>
            <person name="Mikhailova N."/>
            <person name="Pati A."/>
            <person name="Ivanova N."/>
            <person name="Mavrommatis K."/>
            <person name="Chen A."/>
            <person name="Palaniappan K."/>
            <person name="Chain P."/>
            <person name="Land M."/>
            <person name="Hauser L."/>
            <person name="Chang Y.J."/>
            <person name="Jeffries C.D."/>
            <person name="Brettin T."/>
            <person name="Han C."/>
            <person name="Rohde M."/>
            <person name="Goker M."/>
            <person name="Bristow J."/>
            <person name="Eisen J.A."/>
            <person name="Markowitz V."/>
            <person name="Hugenholtz P."/>
            <person name="Klenk H.P."/>
            <person name="Kyrpides N.C."/>
            <person name="Detter J.C."/>
        </authorList>
    </citation>
    <scope>NUCLEOTIDE SEQUENCE [LARGE SCALE GENOMIC DNA]</scope>
    <source>
        <strain evidence="3">ATCC 700874 / DSM 12286 / JCM 9738 / NCIMB 13541</strain>
        <plasmid evidence="3">Plasmid pHmuk01</plasmid>
    </source>
</reference>
<dbReference type="AlphaFoldDB" id="C7P512"/>
<evidence type="ECO:0000313" key="2">
    <source>
        <dbReference type="EMBL" id="ACV49407.1"/>
    </source>
</evidence>
<keyword evidence="3" id="KW-1185">Reference proteome</keyword>
<feature type="compositionally biased region" description="Low complexity" evidence="1">
    <location>
        <begin position="86"/>
        <end position="96"/>
    </location>
</feature>
<organism evidence="2 3">
    <name type="scientific">Halomicrobium mukohataei (strain ATCC 700874 / DSM 12286 / JCM 9738 / NCIMB 13541)</name>
    <name type="common">Haloarcula mukohataei</name>
    <dbReference type="NCBI Taxonomy" id="485914"/>
    <lineage>
        <taxon>Archaea</taxon>
        <taxon>Methanobacteriati</taxon>
        <taxon>Methanobacteriota</taxon>
        <taxon>Stenosarchaea group</taxon>
        <taxon>Halobacteria</taxon>
        <taxon>Halobacteriales</taxon>
        <taxon>Haloarculaceae</taxon>
        <taxon>Halomicrobium</taxon>
    </lineage>
</organism>
<dbReference type="Proteomes" id="UP000001746">
    <property type="component" value="Plasmid pHmuk01"/>
</dbReference>
<name>C7P512_HALMD</name>
<keyword evidence="2" id="KW-0614">Plasmid</keyword>
<accession>C7P512</accession>
<protein>
    <submittedName>
        <fullName evidence="2">Uncharacterized protein</fullName>
    </submittedName>
</protein>
<feature type="region of interest" description="Disordered" evidence="1">
    <location>
        <begin position="69"/>
        <end position="96"/>
    </location>
</feature>
<evidence type="ECO:0000256" key="1">
    <source>
        <dbReference type="SAM" id="MobiDB-lite"/>
    </source>
</evidence>
<sequence length="176" mass="18729">MSLAATRTGGCRCVPVSVSPVATLTRTFLRPSVPAKYRDAFHIVGWPKTHGRPQQRLGATDATRLLAGCTGDSGSGGDPESTDAGTPTSEATETVTETDADTSYSVTMEPMGTVEFDAPPERWVSYLSTYGDMGIALGKADSPEAFGEWNGIETLREASLTLFDRQRVADVIIGDH</sequence>
<geneLocation type="plasmid" evidence="2 3">
    <name>pHmuk01</name>
</geneLocation>
<dbReference type="eggNOG" id="arCOG06180">
    <property type="taxonomic scope" value="Archaea"/>
</dbReference>
<proteinExistence type="predicted"/>
<dbReference type="EMBL" id="CP001689">
    <property type="protein sequence ID" value="ACV49407.1"/>
    <property type="molecule type" value="Genomic_DNA"/>
</dbReference>